<reference evidence="1 2" key="1">
    <citation type="submission" date="2020-07" db="EMBL/GenBank/DDBJ databases">
        <title>Sequencing the genomes of 1000 actinobacteria strains.</title>
        <authorList>
            <person name="Klenk H.-P."/>
        </authorList>
    </citation>
    <scope>NUCLEOTIDE SEQUENCE [LARGE SCALE GENOMIC DNA]</scope>
    <source>
        <strain evidence="1 2">DSM 19970</strain>
    </source>
</reference>
<dbReference type="RefSeq" id="WP_062076301.1">
    <property type="nucleotide sequence ID" value="NZ_BBRC01000029.1"/>
</dbReference>
<dbReference type="OrthoDB" id="9177936at2"/>
<comment type="caution">
    <text evidence="1">The sequence shown here is derived from an EMBL/GenBank/DDBJ whole genome shotgun (WGS) entry which is preliminary data.</text>
</comment>
<proteinExistence type="predicted"/>
<accession>A0A7Z0CJ64</accession>
<sequence>MRRRRDIARFVAFRKHGEGREALVVGLGPTGRTLDGAKVRDRQNAGDLDIFVVNGFCDTELAASVTPNFYILADPLFFDFDDRTTMPNSSLHPADVWRYLREHPEVRVFIPHNCRAPLGFDDTRVVYFNGLGLEGFSRNIDATRPRGFLSMAAYNAMSVAVSMGFRRVLIVGIENSWFLSLALTSGGKVALKPHHSYDLESGDLHEIRIFREGGVPAFFEDISRLFGDLRLFRGRGIENLDAQTVVDVFPVARDRQDYLAGNSR</sequence>
<dbReference type="EMBL" id="JACBZO010000001">
    <property type="protein sequence ID" value="NYI40427.1"/>
    <property type="molecule type" value="Genomic_DNA"/>
</dbReference>
<evidence type="ECO:0000313" key="1">
    <source>
        <dbReference type="EMBL" id="NYI40427.1"/>
    </source>
</evidence>
<dbReference type="Proteomes" id="UP000547973">
    <property type="component" value="Unassembled WGS sequence"/>
</dbReference>
<name>A0A7Z0CJ64_9MICO</name>
<protein>
    <submittedName>
        <fullName evidence="1">Uncharacterized protein</fullName>
    </submittedName>
</protein>
<evidence type="ECO:0000313" key="2">
    <source>
        <dbReference type="Proteomes" id="UP000547973"/>
    </source>
</evidence>
<keyword evidence="2" id="KW-1185">Reference proteome</keyword>
<dbReference type="AlphaFoldDB" id="A0A7Z0CJ64"/>
<organism evidence="1 2">
    <name type="scientific">Demequina lutea</name>
    <dbReference type="NCBI Taxonomy" id="431489"/>
    <lineage>
        <taxon>Bacteria</taxon>
        <taxon>Bacillati</taxon>
        <taxon>Actinomycetota</taxon>
        <taxon>Actinomycetes</taxon>
        <taxon>Micrococcales</taxon>
        <taxon>Demequinaceae</taxon>
        <taxon>Demequina</taxon>
    </lineage>
</organism>
<gene>
    <name evidence="1" type="ORF">BKA03_000546</name>
</gene>